<name>A0A6P1BPJ2_9BRAD</name>
<evidence type="ECO:0000313" key="2">
    <source>
        <dbReference type="EMBL" id="NEU99501.1"/>
    </source>
</evidence>
<dbReference type="GO" id="GO:0050660">
    <property type="term" value="F:flavin adenine dinucleotide binding"/>
    <property type="evidence" value="ECO:0007669"/>
    <property type="project" value="TreeGrafter"/>
</dbReference>
<comment type="caution">
    <text evidence="2">The sequence shown here is derived from an EMBL/GenBank/DDBJ whole genome shotgun (WGS) entry which is preliminary data.</text>
</comment>
<dbReference type="SUPFAM" id="SSF51905">
    <property type="entry name" value="FAD/NAD(P)-binding domain"/>
    <property type="match status" value="2"/>
</dbReference>
<keyword evidence="1" id="KW-0560">Oxidoreductase</keyword>
<dbReference type="PANTHER" id="PTHR43539:SF78">
    <property type="entry name" value="FLAVIN-CONTAINING MONOOXYGENASE"/>
    <property type="match status" value="1"/>
</dbReference>
<keyword evidence="3" id="KW-1185">Reference proteome</keyword>
<dbReference type="Proteomes" id="UP000468531">
    <property type="component" value="Unassembled WGS sequence"/>
</dbReference>
<dbReference type="GO" id="GO:0004497">
    <property type="term" value="F:monooxygenase activity"/>
    <property type="evidence" value="ECO:0007669"/>
    <property type="project" value="TreeGrafter"/>
</dbReference>
<protein>
    <submittedName>
        <fullName evidence="2">FAD-dependent oxidoreductase</fullName>
    </submittedName>
</protein>
<reference evidence="2 3" key="1">
    <citation type="journal article" date="2020" name="Arch. Microbiol.">
        <title>Bradyrhizobium uaiense sp. nov., a new highly efficient cowpea symbiont.</title>
        <authorList>
            <person name="Cabral Michel D."/>
            <person name="Azarias Guimaraes A."/>
            <person name="Martins da Costa E."/>
            <person name="Soares de Carvalho T."/>
            <person name="Balsanelli E."/>
            <person name="Willems A."/>
            <person name="Maltempi de Souza E."/>
            <person name="de Souza Moreira F.M."/>
        </authorList>
    </citation>
    <scope>NUCLEOTIDE SEQUENCE [LARGE SCALE GENOMIC DNA]</scope>
    <source>
        <strain evidence="2 3">UFLA 03-164</strain>
    </source>
</reference>
<sequence>MREETIDTLVIGGGQAGLTMSHRLKQRGIAHLVLERRRIAERWRSERWDGLMFQFPNWSVRLPEFAFPHRDPDGFSTTASIIAFIEAYAAFVAPPIRCGVEVTALRRDATGFVAEFAGGSIAARNVVVATGPYQRPLRPELLDEHPGLFQVHASSYKNPAQLPDGAVLVVGAGASGAQITDELLRAGRHAFLSVGRHNRLPRRYRGRDLFWWLAEMGVDETPVEQRGPSRLLPVISGAHGGHTIDFRRFAADGVTLLGRITTARDGVLEIAPDLTTNIANGDAYYATFLGIVDDFVAARGLDHPDDPLARIRLPDPPCLSAPLRTVDLRDERISSVIWATGYGLDLNWIDIPLLDAGGSPRHRHGVSDVPGLYFLGLQWLSKMKSSFLSGVGDDAAALADHIAARR</sequence>
<accession>A0A6P1BPJ2</accession>
<evidence type="ECO:0000313" key="3">
    <source>
        <dbReference type="Proteomes" id="UP000468531"/>
    </source>
</evidence>
<dbReference type="RefSeq" id="WP_163158767.1">
    <property type="nucleotide sequence ID" value="NZ_VKHP01000133.1"/>
</dbReference>
<dbReference type="InterPro" id="IPR050982">
    <property type="entry name" value="Auxin_biosynth/cation_transpt"/>
</dbReference>
<gene>
    <name evidence="2" type="ORF">FNJ47_27650</name>
</gene>
<dbReference type="PRINTS" id="PR00368">
    <property type="entry name" value="FADPNR"/>
</dbReference>
<dbReference type="EMBL" id="VKHP01000133">
    <property type="protein sequence ID" value="NEU99501.1"/>
    <property type="molecule type" value="Genomic_DNA"/>
</dbReference>
<dbReference type="PRINTS" id="PR00411">
    <property type="entry name" value="PNDRDTASEI"/>
</dbReference>
<evidence type="ECO:0000256" key="1">
    <source>
        <dbReference type="ARBA" id="ARBA00023002"/>
    </source>
</evidence>
<dbReference type="PANTHER" id="PTHR43539">
    <property type="entry name" value="FLAVIN-BINDING MONOOXYGENASE-LIKE PROTEIN (AFU_ORTHOLOGUE AFUA_4G09220)"/>
    <property type="match status" value="1"/>
</dbReference>
<dbReference type="Pfam" id="PF13738">
    <property type="entry name" value="Pyr_redox_3"/>
    <property type="match status" value="1"/>
</dbReference>
<organism evidence="2 3">
    <name type="scientific">Bradyrhizobium uaiense</name>
    <dbReference type="NCBI Taxonomy" id="2594946"/>
    <lineage>
        <taxon>Bacteria</taxon>
        <taxon>Pseudomonadati</taxon>
        <taxon>Pseudomonadota</taxon>
        <taxon>Alphaproteobacteria</taxon>
        <taxon>Hyphomicrobiales</taxon>
        <taxon>Nitrobacteraceae</taxon>
        <taxon>Bradyrhizobium</taxon>
    </lineage>
</organism>
<proteinExistence type="predicted"/>
<dbReference type="InterPro" id="IPR036188">
    <property type="entry name" value="FAD/NAD-bd_sf"/>
</dbReference>
<dbReference type="Gene3D" id="3.50.50.60">
    <property type="entry name" value="FAD/NAD(P)-binding domain"/>
    <property type="match status" value="2"/>
</dbReference>
<dbReference type="AlphaFoldDB" id="A0A6P1BPJ2"/>